<dbReference type="SUPFAM" id="SSF51197">
    <property type="entry name" value="Clavaminate synthase-like"/>
    <property type="match status" value="1"/>
</dbReference>
<dbReference type="AlphaFoldDB" id="A0AAV1QY92"/>
<evidence type="ECO:0000313" key="6">
    <source>
        <dbReference type="EMBL" id="CAK7325728.1"/>
    </source>
</evidence>
<gene>
    <name evidence="6" type="ORF">DCAF_LOCUS3417</name>
</gene>
<feature type="compositionally biased region" description="Basic and acidic residues" evidence="4">
    <location>
        <begin position="42"/>
        <end position="52"/>
    </location>
</feature>
<evidence type="ECO:0000256" key="1">
    <source>
        <dbReference type="ARBA" id="ARBA00022723"/>
    </source>
</evidence>
<evidence type="ECO:0000256" key="4">
    <source>
        <dbReference type="SAM" id="MobiDB-lite"/>
    </source>
</evidence>
<dbReference type="GO" id="GO:0046872">
    <property type="term" value="F:metal ion binding"/>
    <property type="evidence" value="ECO:0007669"/>
    <property type="project" value="UniProtKB-KW"/>
</dbReference>
<keyword evidence="1" id="KW-0479">Metal-binding</keyword>
<keyword evidence="3" id="KW-0408">Iron</keyword>
<keyword evidence="2" id="KW-0847">Vitamin C</keyword>
<dbReference type="InterPro" id="IPR026992">
    <property type="entry name" value="DIOX_N"/>
</dbReference>
<dbReference type="EMBL" id="CAWUPB010000850">
    <property type="protein sequence ID" value="CAK7325728.1"/>
    <property type="molecule type" value="Genomic_DNA"/>
</dbReference>
<proteinExistence type="predicted"/>
<dbReference type="Gene3D" id="2.60.120.330">
    <property type="entry name" value="B-lactam Antibiotic, Isopenicillin N Synthase, Chain"/>
    <property type="match status" value="1"/>
</dbReference>
<protein>
    <recommendedName>
        <fullName evidence="5">Non-haem dioxygenase N-terminal domain-containing protein</fullName>
    </recommendedName>
</protein>
<name>A0AAV1QY92_9ROSI</name>
<dbReference type="Proteomes" id="UP001314170">
    <property type="component" value="Unassembled WGS sequence"/>
</dbReference>
<dbReference type="GO" id="GO:0031418">
    <property type="term" value="F:L-ascorbic acid binding"/>
    <property type="evidence" value="ECO:0007669"/>
    <property type="project" value="UniProtKB-KW"/>
</dbReference>
<evidence type="ECO:0000259" key="5">
    <source>
        <dbReference type="Pfam" id="PF14226"/>
    </source>
</evidence>
<feature type="domain" description="Non-haem dioxygenase N-terminal" evidence="5">
    <location>
        <begin position="62"/>
        <end position="168"/>
    </location>
</feature>
<feature type="region of interest" description="Disordered" evidence="4">
    <location>
        <begin position="35"/>
        <end position="55"/>
    </location>
</feature>
<evidence type="ECO:0000256" key="2">
    <source>
        <dbReference type="ARBA" id="ARBA00022896"/>
    </source>
</evidence>
<dbReference type="PANTHER" id="PTHR47991">
    <property type="entry name" value="OXOGLUTARATE/IRON-DEPENDENT DIOXYGENASE"/>
    <property type="match status" value="1"/>
</dbReference>
<evidence type="ECO:0000313" key="7">
    <source>
        <dbReference type="Proteomes" id="UP001314170"/>
    </source>
</evidence>
<keyword evidence="7" id="KW-1185">Reference proteome</keyword>
<evidence type="ECO:0000256" key="3">
    <source>
        <dbReference type="ARBA" id="ARBA00023004"/>
    </source>
</evidence>
<dbReference type="InterPro" id="IPR050295">
    <property type="entry name" value="Plant_2OG-oxidoreductases"/>
</dbReference>
<reference evidence="6 7" key="1">
    <citation type="submission" date="2024-01" db="EMBL/GenBank/DDBJ databases">
        <authorList>
            <person name="Waweru B."/>
        </authorList>
    </citation>
    <scope>NUCLEOTIDE SEQUENCE [LARGE SCALE GENOMIC DNA]</scope>
</reference>
<dbReference type="InterPro" id="IPR027443">
    <property type="entry name" value="IPNS-like_sf"/>
</dbReference>
<organism evidence="6 7">
    <name type="scientific">Dovyalis caffra</name>
    <dbReference type="NCBI Taxonomy" id="77055"/>
    <lineage>
        <taxon>Eukaryota</taxon>
        <taxon>Viridiplantae</taxon>
        <taxon>Streptophyta</taxon>
        <taxon>Embryophyta</taxon>
        <taxon>Tracheophyta</taxon>
        <taxon>Spermatophyta</taxon>
        <taxon>Magnoliopsida</taxon>
        <taxon>eudicotyledons</taxon>
        <taxon>Gunneridae</taxon>
        <taxon>Pentapetalae</taxon>
        <taxon>rosids</taxon>
        <taxon>fabids</taxon>
        <taxon>Malpighiales</taxon>
        <taxon>Salicaceae</taxon>
        <taxon>Flacourtieae</taxon>
        <taxon>Dovyalis</taxon>
    </lineage>
</organism>
<sequence>MDPKVENGAIQEDDVRVWGKSLPVSSVQEMVRKDSQSLPERYIQENKDRPVDTELSPASSEIPIINFSLLVNGDKNERRKLDFACKECGFFQITNHGVPQEVPKKMKAVVAAFFELPMEDKNKYAMAVNDVQGYGQVYVASEHQKLDWCDMMFLMTLPSKFKKMNCWPVIIPGFKYALQ</sequence>
<comment type="caution">
    <text evidence="6">The sequence shown here is derived from an EMBL/GenBank/DDBJ whole genome shotgun (WGS) entry which is preliminary data.</text>
</comment>
<accession>A0AAV1QY92</accession>
<dbReference type="Pfam" id="PF14226">
    <property type="entry name" value="DIOX_N"/>
    <property type="match status" value="1"/>
</dbReference>